<dbReference type="AlphaFoldDB" id="A0A1Y5SJ05"/>
<evidence type="ECO:0000256" key="3">
    <source>
        <dbReference type="ARBA" id="ARBA00023125"/>
    </source>
</evidence>
<feature type="domain" description="Tyr recombinase" evidence="5">
    <location>
        <begin position="11"/>
        <end position="196"/>
    </location>
</feature>
<dbReference type="GO" id="GO:0003677">
    <property type="term" value="F:DNA binding"/>
    <property type="evidence" value="ECO:0007669"/>
    <property type="project" value="UniProtKB-KW"/>
</dbReference>
<dbReference type="Gene3D" id="1.10.443.10">
    <property type="entry name" value="Intergrase catalytic core"/>
    <property type="match status" value="1"/>
</dbReference>
<comment type="similarity">
    <text evidence="1">Belongs to the 'phage' integrase family.</text>
</comment>
<dbReference type="Proteomes" id="UP000193623">
    <property type="component" value="Unassembled WGS sequence"/>
</dbReference>
<dbReference type="SUPFAM" id="SSF56349">
    <property type="entry name" value="DNA breaking-rejoining enzymes"/>
    <property type="match status" value="1"/>
</dbReference>
<reference evidence="6 7" key="1">
    <citation type="submission" date="2017-03" db="EMBL/GenBank/DDBJ databases">
        <authorList>
            <person name="Afonso C.L."/>
            <person name="Miller P.J."/>
            <person name="Scott M.A."/>
            <person name="Spackman E."/>
            <person name="Goraichik I."/>
            <person name="Dimitrov K.M."/>
            <person name="Suarez D.L."/>
            <person name="Swayne D.E."/>
        </authorList>
    </citation>
    <scope>NUCLEOTIDE SEQUENCE [LARGE SCALE GENOMIC DNA]</scope>
    <source>
        <strain evidence="6 7">CECT 8397</strain>
    </source>
</reference>
<dbReference type="RefSeq" id="WP_200811311.1">
    <property type="nucleotide sequence ID" value="NZ_FWFT01000003.1"/>
</dbReference>
<dbReference type="InterPro" id="IPR050090">
    <property type="entry name" value="Tyrosine_recombinase_XerCD"/>
</dbReference>
<evidence type="ECO:0000256" key="1">
    <source>
        <dbReference type="ARBA" id="ARBA00008857"/>
    </source>
</evidence>
<dbReference type="GO" id="GO:0006310">
    <property type="term" value="P:DNA recombination"/>
    <property type="evidence" value="ECO:0007669"/>
    <property type="project" value="UniProtKB-KW"/>
</dbReference>
<evidence type="ECO:0000256" key="4">
    <source>
        <dbReference type="ARBA" id="ARBA00023172"/>
    </source>
</evidence>
<proteinExistence type="inferred from homology"/>
<evidence type="ECO:0000259" key="5">
    <source>
        <dbReference type="PROSITE" id="PS51898"/>
    </source>
</evidence>
<keyword evidence="7" id="KW-1185">Reference proteome</keyword>
<dbReference type="PANTHER" id="PTHR30349">
    <property type="entry name" value="PHAGE INTEGRASE-RELATED"/>
    <property type="match status" value="1"/>
</dbReference>
<keyword evidence="2" id="KW-0229">DNA integration</keyword>
<gene>
    <name evidence="6" type="primary">xerC</name>
    <name evidence="6" type="ORF">PSJ8397_02089</name>
</gene>
<dbReference type="InterPro" id="IPR011010">
    <property type="entry name" value="DNA_brk_join_enz"/>
</dbReference>
<evidence type="ECO:0000256" key="2">
    <source>
        <dbReference type="ARBA" id="ARBA00022908"/>
    </source>
</evidence>
<dbReference type="InterPro" id="IPR002104">
    <property type="entry name" value="Integrase_catalytic"/>
</dbReference>
<accession>A0A1Y5SJ05</accession>
<name>A0A1Y5SJ05_9RHOB</name>
<evidence type="ECO:0000313" key="7">
    <source>
        <dbReference type="Proteomes" id="UP000193623"/>
    </source>
</evidence>
<dbReference type="GO" id="GO:0015074">
    <property type="term" value="P:DNA integration"/>
    <property type="evidence" value="ECO:0007669"/>
    <property type="project" value="UniProtKB-KW"/>
</dbReference>
<protein>
    <submittedName>
        <fullName evidence="6">Tyrosine recombinase XerC</fullName>
    </submittedName>
</protein>
<sequence length="198" mass="22538">MFQSFGGERMKQAKVLSSEELKRVMAICASMQNGKRNRLMLMLSHYAGMRVGEIASLKWADVLDREHKPKAMFYLKAENTKAKEARQVHLNAKLQKELSTYWAQLDRWRAPDRPVIESQKGGHFTANSMVQAFARVFDAAGIEDASSHSGRRWFITRMAHAGISPKVIMELAGHKQLTTTQRYIDVSDEQKRSAVEVL</sequence>
<dbReference type="CDD" id="cd00397">
    <property type="entry name" value="DNA_BRE_C"/>
    <property type="match status" value="1"/>
</dbReference>
<dbReference type="InterPro" id="IPR013762">
    <property type="entry name" value="Integrase-like_cat_sf"/>
</dbReference>
<keyword evidence="3" id="KW-0238">DNA-binding</keyword>
<dbReference type="Pfam" id="PF00589">
    <property type="entry name" value="Phage_integrase"/>
    <property type="match status" value="1"/>
</dbReference>
<evidence type="ECO:0000313" key="6">
    <source>
        <dbReference type="EMBL" id="SLN41587.1"/>
    </source>
</evidence>
<dbReference type="EMBL" id="FWFT01000003">
    <property type="protein sequence ID" value="SLN41587.1"/>
    <property type="molecule type" value="Genomic_DNA"/>
</dbReference>
<dbReference type="PANTHER" id="PTHR30349:SF41">
    <property type="entry name" value="INTEGRASE_RECOMBINASE PROTEIN MJ0367-RELATED"/>
    <property type="match status" value="1"/>
</dbReference>
<dbReference type="PROSITE" id="PS51898">
    <property type="entry name" value="TYR_RECOMBINASE"/>
    <property type="match status" value="1"/>
</dbReference>
<organism evidence="6 7">
    <name type="scientific">Pseudooctadecabacter jejudonensis</name>
    <dbReference type="NCBI Taxonomy" id="1391910"/>
    <lineage>
        <taxon>Bacteria</taxon>
        <taxon>Pseudomonadati</taxon>
        <taxon>Pseudomonadota</taxon>
        <taxon>Alphaproteobacteria</taxon>
        <taxon>Rhodobacterales</taxon>
        <taxon>Paracoccaceae</taxon>
        <taxon>Pseudooctadecabacter</taxon>
    </lineage>
</organism>
<keyword evidence="4" id="KW-0233">DNA recombination</keyword>